<organism evidence="1 3">
    <name type="scientific">Verticillium longisporum</name>
    <name type="common">Verticillium dahliae var. longisporum</name>
    <dbReference type="NCBI Taxonomy" id="100787"/>
    <lineage>
        <taxon>Eukaryota</taxon>
        <taxon>Fungi</taxon>
        <taxon>Dikarya</taxon>
        <taxon>Ascomycota</taxon>
        <taxon>Pezizomycotina</taxon>
        <taxon>Sordariomycetes</taxon>
        <taxon>Hypocreomycetidae</taxon>
        <taxon>Glomerellales</taxon>
        <taxon>Plectosphaerellaceae</taxon>
        <taxon>Verticillium</taxon>
    </lineage>
</organism>
<dbReference type="Proteomes" id="UP000044602">
    <property type="component" value="Unassembled WGS sequence"/>
</dbReference>
<gene>
    <name evidence="1" type="ORF">BN1708_020754</name>
    <name evidence="2" type="ORF">BN1723_021031</name>
</gene>
<evidence type="ECO:0000313" key="3">
    <source>
        <dbReference type="Proteomes" id="UP000044602"/>
    </source>
</evidence>
<keyword evidence="3" id="KW-1185">Reference proteome</keyword>
<dbReference type="STRING" id="100787.A0A0G4KJK6"/>
<dbReference type="EMBL" id="CVQI01006094">
    <property type="protein sequence ID" value="CRK15493.1"/>
    <property type="molecule type" value="Genomic_DNA"/>
</dbReference>
<dbReference type="EMBL" id="CVQH01001778">
    <property type="protein sequence ID" value="CRK05414.1"/>
    <property type="molecule type" value="Genomic_DNA"/>
</dbReference>
<name>A0A0G4KJK6_VERLO</name>
<protein>
    <submittedName>
        <fullName evidence="1">Uncharacterized protein</fullName>
    </submittedName>
</protein>
<reference evidence="3 4" key="1">
    <citation type="submission" date="2015-05" db="EMBL/GenBank/DDBJ databases">
        <authorList>
            <person name="Fogelqvist Johan"/>
        </authorList>
    </citation>
    <scope>NUCLEOTIDE SEQUENCE [LARGE SCALE GENOMIC DNA]</scope>
    <source>
        <strain evidence="1">VL1</strain>
        <strain evidence="2">VL2</strain>
    </source>
</reference>
<sequence>MAVEARSLASLNFLAANPPQYPVNPTEEKQDPLTLYISRVPGTR</sequence>
<feature type="non-terminal residue" evidence="1">
    <location>
        <position position="44"/>
    </location>
</feature>
<proteinExistence type="predicted"/>
<accession>A0A0G4KJK6</accession>
<evidence type="ECO:0000313" key="2">
    <source>
        <dbReference type="EMBL" id="CRK15493.1"/>
    </source>
</evidence>
<dbReference type="AlphaFoldDB" id="A0A0G4KJK6"/>
<evidence type="ECO:0000313" key="1">
    <source>
        <dbReference type="EMBL" id="CRK05414.1"/>
    </source>
</evidence>
<evidence type="ECO:0000313" key="4">
    <source>
        <dbReference type="Proteomes" id="UP000045706"/>
    </source>
</evidence>
<dbReference type="Proteomes" id="UP000045706">
    <property type="component" value="Unassembled WGS sequence"/>
</dbReference>